<name>C5KG29_PERM5</name>
<keyword evidence="1" id="KW-0732">Signal</keyword>
<keyword evidence="3" id="KW-1185">Reference proteome</keyword>
<sequence>MIGVSIAVIYLIVFAHAEALLVNDTFISLDEGHQLRSLRLPVIHERPPNCLPPAVQFGDKDYCWFNLENAARTDRHAGLLVLSNGAHRNSYSTLELQVLWANSKPYDIGVWAAGNTFRHIDLDDGLKLDLQVSVPTVSRSGGKDDDGKKTIEFDVVLSTAVSVPHVGVIRASDKTTAFATLDLGKEGIDARASLRLFSEVNKKAPGVDYVITFEVTIATYNGKFVWWIYQCLVDVDIKYKKDGKDVDYKKNIIIFRETSKR</sequence>
<dbReference type="OMA" id="VIHERPP"/>
<evidence type="ECO:0000313" key="2">
    <source>
        <dbReference type="EMBL" id="EER16593.1"/>
    </source>
</evidence>
<gene>
    <name evidence="2" type="ORF">Pmar_PMAR017481</name>
</gene>
<feature type="chain" id="PRO_5002952699" evidence="1">
    <location>
        <begin position="20"/>
        <end position="261"/>
    </location>
</feature>
<dbReference type="GeneID" id="9063676"/>
<dbReference type="Proteomes" id="UP000007800">
    <property type="component" value="Unassembled WGS sequence"/>
</dbReference>
<dbReference type="RefSeq" id="XP_002784797.1">
    <property type="nucleotide sequence ID" value="XM_002784751.1"/>
</dbReference>
<dbReference type="AlphaFoldDB" id="C5KG29"/>
<dbReference type="InParanoid" id="C5KG29"/>
<feature type="signal peptide" evidence="1">
    <location>
        <begin position="1"/>
        <end position="19"/>
    </location>
</feature>
<accession>C5KG29</accession>
<protein>
    <submittedName>
        <fullName evidence="2">Uncharacterized protein</fullName>
    </submittedName>
</protein>
<dbReference type="EMBL" id="GG672895">
    <property type="protein sequence ID" value="EER16593.1"/>
    <property type="molecule type" value="Genomic_DNA"/>
</dbReference>
<reference evidence="2 3" key="1">
    <citation type="submission" date="2008-07" db="EMBL/GenBank/DDBJ databases">
        <authorList>
            <person name="El-Sayed N."/>
            <person name="Caler E."/>
            <person name="Inman J."/>
            <person name="Amedeo P."/>
            <person name="Hass B."/>
            <person name="Wortman J."/>
        </authorList>
    </citation>
    <scope>NUCLEOTIDE SEQUENCE [LARGE SCALE GENOMIC DNA]</scope>
    <source>
        <strain evidence="3">ATCC 50983 / TXsc</strain>
    </source>
</reference>
<proteinExistence type="predicted"/>
<evidence type="ECO:0000313" key="3">
    <source>
        <dbReference type="Proteomes" id="UP000007800"/>
    </source>
</evidence>
<organism evidence="3">
    <name type="scientific">Perkinsus marinus (strain ATCC 50983 / TXsc)</name>
    <dbReference type="NCBI Taxonomy" id="423536"/>
    <lineage>
        <taxon>Eukaryota</taxon>
        <taxon>Sar</taxon>
        <taxon>Alveolata</taxon>
        <taxon>Perkinsozoa</taxon>
        <taxon>Perkinsea</taxon>
        <taxon>Perkinsida</taxon>
        <taxon>Perkinsidae</taxon>
        <taxon>Perkinsus</taxon>
    </lineage>
</organism>
<evidence type="ECO:0000256" key="1">
    <source>
        <dbReference type="SAM" id="SignalP"/>
    </source>
</evidence>